<feature type="transmembrane region" description="Helical" evidence="2">
    <location>
        <begin position="322"/>
        <end position="342"/>
    </location>
</feature>
<name>A0A544QQY6_9EURY</name>
<feature type="transmembrane region" description="Helical" evidence="2">
    <location>
        <begin position="534"/>
        <end position="552"/>
    </location>
</feature>
<feature type="transmembrane region" description="Helical" evidence="2">
    <location>
        <begin position="349"/>
        <end position="368"/>
    </location>
</feature>
<accession>A0A544QQY6</accession>
<protein>
    <submittedName>
        <fullName evidence="3">MFS transporter</fullName>
    </submittedName>
</protein>
<keyword evidence="2" id="KW-0472">Membrane</keyword>
<feature type="transmembrane region" description="Helical" evidence="2">
    <location>
        <begin position="494"/>
        <end position="513"/>
    </location>
</feature>
<keyword evidence="2" id="KW-0812">Transmembrane</keyword>
<dbReference type="EMBL" id="SESI01000001">
    <property type="protein sequence ID" value="TQQ81848.1"/>
    <property type="molecule type" value="Genomic_DNA"/>
</dbReference>
<keyword evidence="1" id="KW-0175">Coiled coil</keyword>
<organism evidence="3 4">
    <name type="scientific">Halonotius roseus</name>
    <dbReference type="NCBI Taxonomy" id="2511997"/>
    <lineage>
        <taxon>Archaea</taxon>
        <taxon>Methanobacteriati</taxon>
        <taxon>Methanobacteriota</taxon>
        <taxon>Stenosarchaea group</taxon>
        <taxon>Halobacteria</taxon>
        <taxon>Halobacteriales</taxon>
        <taxon>Haloferacaceae</taxon>
        <taxon>Halonotius</taxon>
    </lineage>
</organism>
<dbReference type="RefSeq" id="WP_142442501.1">
    <property type="nucleotide sequence ID" value="NZ_SESI01000001.1"/>
</dbReference>
<feature type="transmembrane region" description="Helical" evidence="2">
    <location>
        <begin position="622"/>
        <end position="647"/>
    </location>
</feature>
<feature type="transmembrane region" description="Helical" evidence="2">
    <location>
        <begin position="431"/>
        <end position="450"/>
    </location>
</feature>
<proteinExistence type="predicted"/>
<evidence type="ECO:0000313" key="4">
    <source>
        <dbReference type="Proteomes" id="UP000315385"/>
    </source>
</evidence>
<feature type="transmembrane region" description="Helical" evidence="2">
    <location>
        <begin position="457"/>
        <end position="474"/>
    </location>
</feature>
<evidence type="ECO:0000256" key="2">
    <source>
        <dbReference type="SAM" id="Phobius"/>
    </source>
</evidence>
<comment type="caution">
    <text evidence="3">The sequence shown here is derived from an EMBL/GenBank/DDBJ whole genome shotgun (WGS) entry which is preliminary data.</text>
</comment>
<evidence type="ECO:0000313" key="3">
    <source>
        <dbReference type="EMBL" id="TQQ81848.1"/>
    </source>
</evidence>
<dbReference type="OrthoDB" id="346519at2157"/>
<feature type="coiled-coil region" evidence="1">
    <location>
        <begin position="7"/>
        <end position="68"/>
    </location>
</feature>
<feature type="transmembrane region" description="Helical" evidence="2">
    <location>
        <begin position="558"/>
        <end position="582"/>
    </location>
</feature>
<dbReference type="Proteomes" id="UP000315385">
    <property type="component" value="Unassembled WGS sequence"/>
</dbReference>
<reference evidence="3 4" key="1">
    <citation type="submission" date="2019-02" db="EMBL/GenBank/DDBJ databases">
        <title>Halonotius sp. a new haloqrchaeon isolated from saline water.</title>
        <authorList>
            <person name="Duran-Viseras A."/>
            <person name="Sanchez-Porro C."/>
            <person name="Ventosa A."/>
        </authorList>
    </citation>
    <scope>NUCLEOTIDE SEQUENCE [LARGE SCALE GENOMIC DNA]</scope>
    <source>
        <strain evidence="3 4">F9-27</strain>
    </source>
</reference>
<evidence type="ECO:0000256" key="1">
    <source>
        <dbReference type="SAM" id="Coils"/>
    </source>
</evidence>
<gene>
    <name evidence="3" type="ORF">EWF95_02620</name>
</gene>
<sequence>MAQSEPVEVAVKIIDKFSKDLENLERKLTEIDGKKLDVAFDIDDEGQIESVKKQLKRLEKKLEATLDIDVNSAVAQAKRKALERDMHSTLHVNTRKHGGSGLTGFASTGGNPKTGPPAGIPNPLTNVVQSGVIENLEAVHGTTSFRPPALADDPDAFDAVNEIINDNVAGAMGVPPSHRERVQDGFGISQQINPDFSAPNQNPKTATGDFMESIRKATSGFEVDAGKVFSKAKFGDLEIQAKGVNMDLFTSGRGGGTYPFSRKQRLTRSVSKAGQAARAGVGAGVGAAGRFVESTDDLDLGEMNAGFSSLIKKLGRFKPNIMMVWNFLALLIPVLVTLAGAAIGAAAALVALGTAGAAIVGLGLLGYGENAAESMEMLKAKVSEVKAELFEALRPAMKAMNPIADQWLSSLAPAVERLTAPLSRLAGYEGFLAGVGDSAIEFVIGFLAVINRLRPRVEAIGTVLGTVFSGFNIMDWGINELYDNMGAFLQLGGILLSLIVILYNVSKAVAFAVSPFAPLFRIVARLSGLLSNKWTSALLSAVGAALLLYGAVVGLNMILAALSYTAIAGAVGSLATLIWSFLMLATNAIMAAVSGISTIISSLGGMVVAAISAIGAMSALNAVLATTVALLAATGIGLALIGGGLLLGGALKGTHRSAGDVAGGSSGYNGYDGGMGGGSTINIYGDVGNSEYQKMMDQFPELSEEQVETRNERQK</sequence>
<keyword evidence="2" id="KW-1133">Transmembrane helix</keyword>
<dbReference type="AlphaFoldDB" id="A0A544QQY6"/>
<keyword evidence="4" id="KW-1185">Reference proteome</keyword>
<feature type="transmembrane region" description="Helical" evidence="2">
    <location>
        <begin position="589"/>
        <end position="616"/>
    </location>
</feature>